<dbReference type="Gene3D" id="1.10.10.2520">
    <property type="entry name" value="Cell wall hydrolase SleB, domain 1"/>
    <property type="match status" value="1"/>
</dbReference>
<evidence type="ECO:0000313" key="3">
    <source>
        <dbReference type="Proteomes" id="UP000048949"/>
    </source>
</evidence>
<reference evidence="2 3" key="1">
    <citation type="submission" date="2015-04" db="EMBL/GenBank/DDBJ databases">
        <authorList>
            <person name="Syromyatnikov M.Y."/>
            <person name="Popov V.N."/>
        </authorList>
    </citation>
    <scope>NUCLEOTIDE SEQUENCE [LARGE SCALE GENOMIC DNA]</scope>
    <source>
        <strain evidence="2 3">CECT 5292</strain>
    </source>
</reference>
<feature type="domain" description="Cell wall hydrolase SleB" evidence="1">
    <location>
        <begin position="120"/>
        <end position="229"/>
    </location>
</feature>
<dbReference type="InterPro" id="IPR011105">
    <property type="entry name" value="Cell_wall_hydrolase_SleB"/>
</dbReference>
<dbReference type="Proteomes" id="UP000048949">
    <property type="component" value="Unassembled WGS sequence"/>
</dbReference>
<dbReference type="AlphaFoldDB" id="A0A0U1NJB2"/>
<protein>
    <submittedName>
        <fullName evidence="2">Spore cortex-lytic enzyme</fullName>
    </submittedName>
</protein>
<name>A0A0U1NJB2_9RHOB</name>
<gene>
    <name evidence="2" type="primary">sleB</name>
    <name evidence="2" type="ORF">NIG5292_00863</name>
</gene>
<dbReference type="OrthoDB" id="9785345at2"/>
<organism evidence="2 3">
    <name type="scientific">Nereida ignava</name>
    <dbReference type="NCBI Taxonomy" id="282199"/>
    <lineage>
        <taxon>Bacteria</taxon>
        <taxon>Pseudomonadati</taxon>
        <taxon>Pseudomonadota</taxon>
        <taxon>Alphaproteobacteria</taxon>
        <taxon>Rhodobacterales</taxon>
        <taxon>Roseobacteraceae</taxon>
        <taxon>Nereida</taxon>
    </lineage>
</organism>
<keyword evidence="3" id="KW-1185">Reference proteome</keyword>
<dbReference type="InterPro" id="IPR042047">
    <property type="entry name" value="SleB_dom1"/>
</dbReference>
<dbReference type="RefSeq" id="WP_048598255.1">
    <property type="nucleotide sequence ID" value="NZ_CVPC01000004.1"/>
</dbReference>
<evidence type="ECO:0000259" key="1">
    <source>
        <dbReference type="Pfam" id="PF07486"/>
    </source>
</evidence>
<accession>A0A0U1NJB2</accession>
<dbReference type="Pfam" id="PF07486">
    <property type="entry name" value="Hydrolase_2"/>
    <property type="match status" value="1"/>
</dbReference>
<dbReference type="EMBL" id="CVQV01000004">
    <property type="protein sequence ID" value="CRK74824.1"/>
    <property type="molecule type" value="Genomic_DNA"/>
</dbReference>
<sequence length="235" mass="25565">MPRTSLISRAQRVCSVLALVAGFGVIAETRDAEAADGTALKVSAHIVGLLKTENAAFQMVPSNRLDTLTAAPQVSLLPKRRPSGLRGVAYERSYLAQLPAASGGESWKCLSEALYFEARGESVKGQFAVAEVIMNRVKSAKYPDTVCGVINQGTGRKFACQFTYTCDGKKEIIGEPRAWTRVGKIAKLTLQGNLPALTAGATHYHTKSVRPNWARVYPRTATIGFHHFYRQSYSS</sequence>
<dbReference type="GO" id="GO:0016787">
    <property type="term" value="F:hydrolase activity"/>
    <property type="evidence" value="ECO:0007669"/>
    <property type="project" value="InterPro"/>
</dbReference>
<proteinExistence type="predicted"/>
<dbReference type="STRING" id="282199.GCA_001049735_00863"/>
<evidence type="ECO:0000313" key="2">
    <source>
        <dbReference type="EMBL" id="CRK74824.1"/>
    </source>
</evidence>